<dbReference type="InterPro" id="IPR032710">
    <property type="entry name" value="NTF2-like_dom_sf"/>
</dbReference>
<dbReference type="SUPFAM" id="SSF54427">
    <property type="entry name" value="NTF2-like"/>
    <property type="match status" value="1"/>
</dbReference>
<keyword evidence="3" id="KW-1185">Reference proteome</keyword>
<dbReference type="EMBL" id="JBEPSJ010000005">
    <property type="protein sequence ID" value="MET4583941.1"/>
    <property type="molecule type" value="Genomic_DNA"/>
</dbReference>
<comment type="caution">
    <text evidence="2">The sequence shown here is derived from an EMBL/GenBank/DDBJ whole genome shotgun (WGS) entry which is preliminary data.</text>
</comment>
<dbReference type="RefSeq" id="WP_354026105.1">
    <property type="nucleotide sequence ID" value="NZ_JBEPSJ010000005.1"/>
</dbReference>
<organism evidence="2 3">
    <name type="scientific">Conyzicola nivalis</name>
    <dbReference type="NCBI Taxonomy" id="1477021"/>
    <lineage>
        <taxon>Bacteria</taxon>
        <taxon>Bacillati</taxon>
        <taxon>Actinomycetota</taxon>
        <taxon>Actinomycetes</taxon>
        <taxon>Micrococcales</taxon>
        <taxon>Microbacteriaceae</taxon>
        <taxon>Conyzicola</taxon>
    </lineage>
</organism>
<proteinExistence type="predicted"/>
<reference evidence="2 3" key="1">
    <citation type="submission" date="2024-06" db="EMBL/GenBank/DDBJ databases">
        <title>Sorghum-associated microbial communities from plants grown in Nebraska, USA.</title>
        <authorList>
            <person name="Schachtman D."/>
        </authorList>
    </citation>
    <scope>NUCLEOTIDE SEQUENCE [LARGE SCALE GENOMIC DNA]</scope>
    <source>
        <strain evidence="2 3">2857</strain>
    </source>
</reference>
<dbReference type="Proteomes" id="UP001549257">
    <property type="component" value="Unassembled WGS sequence"/>
</dbReference>
<accession>A0ABV2QS76</accession>
<evidence type="ECO:0000259" key="1">
    <source>
        <dbReference type="Pfam" id="PF12680"/>
    </source>
</evidence>
<gene>
    <name evidence="2" type="ORF">ABIE21_003472</name>
</gene>
<dbReference type="Gene3D" id="3.10.450.50">
    <property type="match status" value="1"/>
</dbReference>
<feature type="domain" description="SnoaL-like" evidence="1">
    <location>
        <begin position="14"/>
        <end position="110"/>
    </location>
</feature>
<dbReference type="Pfam" id="PF12680">
    <property type="entry name" value="SnoaL_2"/>
    <property type="match status" value="1"/>
</dbReference>
<sequence length="124" mass="14234">MTTIDEASAWAESYKNAWISNDADDVAALFTDDALYEFRPGDDTPWRGREEIVAGWLEEQDSPEVWKFDYEVRGVLDDGTAVIQGVTEYLDDRPTFENLWLVRLVDGKAAAFTEWFMVRKGTEK</sequence>
<evidence type="ECO:0000313" key="2">
    <source>
        <dbReference type="EMBL" id="MET4583941.1"/>
    </source>
</evidence>
<name>A0ABV2QS76_9MICO</name>
<protein>
    <submittedName>
        <fullName evidence="2">Uncharacterized protein (TIGR02246 family)</fullName>
    </submittedName>
</protein>
<evidence type="ECO:0000313" key="3">
    <source>
        <dbReference type="Proteomes" id="UP001549257"/>
    </source>
</evidence>
<dbReference type="InterPro" id="IPR037401">
    <property type="entry name" value="SnoaL-like"/>
</dbReference>